<organism evidence="1 2">
    <name type="scientific">Peronospora farinosa</name>
    <dbReference type="NCBI Taxonomy" id="134698"/>
    <lineage>
        <taxon>Eukaryota</taxon>
        <taxon>Sar</taxon>
        <taxon>Stramenopiles</taxon>
        <taxon>Oomycota</taxon>
        <taxon>Peronosporomycetes</taxon>
        <taxon>Peronosporales</taxon>
        <taxon>Peronosporaceae</taxon>
        <taxon>Peronospora</taxon>
    </lineage>
</organism>
<dbReference type="Proteomes" id="UP001157938">
    <property type="component" value="Unassembled WGS sequence"/>
</dbReference>
<reference evidence="1 2" key="1">
    <citation type="submission" date="2021-11" db="EMBL/GenBank/DDBJ databases">
        <authorList>
            <person name="Islam A."/>
            <person name="Islam S."/>
            <person name="Flora M.S."/>
            <person name="Rahman M."/>
            <person name="Ziaur R.M."/>
            <person name="Epstein J.H."/>
            <person name="Hassan M."/>
            <person name="Klassen M."/>
            <person name="Woodard K."/>
            <person name="Webb A."/>
            <person name="Webby R.J."/>
            <person name="El Zowalaty M.E."/>
        </authorList>
    </citation>
    <scope>NUCLEOTIDE SEQUENCE [LARGE SCALE GENOMIC DNA]</scope>
    <source>
        <strain evidence="1">Pf1</strain>
    </source>
</reference>
<accession>A0ABN8C1M8</accession>
<sequence length="138" mass="15361">MSISLEEVIPFVCDAVANAQIIDLHTHMSLRDHGVAQQRAVYFPLPRGRVPADLIDRSPALDACRGVLTTATYWPEQPRVEASPSFYTRMAQALRRQTWRSVPTNGSSVLDDDQRSVSKLEEARLLLGDTTTTTPLRA</sequence>
<dbReference type="EMBL" id="CAKLBC010000746">
    <property type="protein sequence ID" value="CAH0487987.1"/>
    <property type="molecule type" value="Genomic_DNA"/>
</dbReference>
<proteinExistence type="predicted"/>
<comment type="caution">
    <text evidence="1">The sequence shown here is derived from an EMBL/GenBank/DDBJ whole genome shotgun (WGS) entry which is preliminary data.</text>
</comment>
<evidence type="ECO:0000313" key="1">
    <source>
        <dbReference type="EMBL" id="CAH0487987.1"/>
    </source>
</evidence>
<evidence type="ECO:0008006" key="3">
    <source>
        <dbReference type="Google" id="ProtNLM"/>
    </source>
</evidence>
<evidence type="ECO:0000313" key="2">
    <source>
        <dbReference type="Proteomes" id="UP001157938"/>
    </source>
</evidence>
<gene>
    <name evidence="1" type="ORF">PFR001_LOCUS3502</name>
</gene>
<protein>
    <recommendedName>
        <fullName evidence="3">Amidohydrolase-related domain-containing protein</fullName>
    </recommendedName>
</protein>
<keyword evidence="2" id="KW-1185">Reference proteome</keyword>
<name>A0ABN8C1M8_9STRA</name>